<feature type="transmembrane region" description="Helical" evidence="8">
    <location>
        <begin position="33"/>
        <end position="53"/>
    </location>
</feature>
<evidence type="ECO:0000256" key="4">
    <source>
        <dbReference type="ARBA" id="ARBA00022475"/>
    </source>
</evidence>
<keyword evidence="7 8" id="KW-0472">Membrane</keyword>
<name>A0A6N9YJB6_9ACTN</name>
<dbReference type="Pfam" id="PF04066">
    <property type="entry name" value="MrpF_PhaF"/>
    <property type="match status" value="1"/>
</dbReference>
<dbReference type="PANTHER" id="PTHR34702">
    <property type="entry name" value="NA(+)/H(+) ANTIPORTER SUBUNIT F1"/>
    <property type="match status" value="1"/>
</dbReference>
<evidence type="ECO:0000256" key="3">
    <source>
        <dbReference type="ARBA" id="ARBA00022448"/>
    </source>
</evidence>
<keyword evidence="6 8" id="KW-1133">Transmembrane helix</keyword>
<evidence type="ECO:0000256" key="2">
    <source>
        <dbReference type="ARBA" id="ARBA00009212"/>
    </source>
</evidence>
<evidence type="ECO:0000256" key="7">
    <source>
        <dbReference type="ARBA" id="ARBA00023136"/>
    </source>
</evidence>
<comment type="similarity">
    <text evidence="2">Belongs to the CPA3 antiporters (TC 2.A.63) subunit F family.</text>
</comment>
<organism evidence="9 10">
    <name type="scientific">Phytoactinopolyspora alkaliphila</name>
    <dbReference type="NCBI Taxonomy" id="1783498"/>
    <lineage>
        <taxon>Bacteria</taxon>
        <taxon>Bacillati</taxon>
        <taxon>Actinomycetota</taxon>
        <taxon>Actinomycetes</taxon>
        <taxon>Jiangellales</taxon>
        <taxon>Jiangellaceae</taxon>
        <taxon>Phytoactinopolyspora</taxon>
    </lineage>
</organism>
<sequence>MTVAIIAAAVMLTAAALLALTRMTLGPTTLDRIISLDVITAIGVGGIAIEAILNQHSSTIPILVVLALVGFIGSTTVARFAAGPRRDDD</sequence>
<dbReference type="EMBL" id="JAAGOB010000003">
    <property type="protein sequence ID" value="NED95047.1"/>
    <property type="molecule type" value="Genomic_DNA"/>
</dbReference>
<feature type="transmembrane region" description="Helical" evidence="8">
    <location>
        <begin position="60"/>
        <end position="82"/>
    </location>
</feature>
<evidence type="ECO:0000256" key="6">
    <source>
        <dbReference type="ARBA" id="ARBA00022989"/>
    </source>
</evidence>
<comment type="subcellular location">
    <subcellularLocation>
        <location evidence="1">Cell membrane</location>
        <topology evidence="1">Multi-pass membrane protein</topology>
    </subcellularLocation>
</comment>
<gene>
    <name evidence="9" type="ORF">G1H11_06940</name>
</gene>
<evidence type="ECO:0000256" key="8">
    <source>
        <dbReference type="SAM" id="Phobius"/>
    </source>
</evidence>
<dbReference type="GO" id="GO:0015385">
    <property type="term" value="F:sodium:proton antiporter activity"/>
    <property type="evidence" value="ECO:0007669"/>
    <property type="project" value="TreeGrafter"/>
</dbReference>
<dbReference type="GO" id="GO:0005886">
    <property type="term" value="C:plasma membrane"/>
    <property type="evidence" value="ECO:0007669"/>
    <property type="project" value="UniProtKB-SubCell"/>
</dbReference>
<dbReference type="PANTHER" id="PTHR34702:SF1">
    <property type="entry name" value="NA(+)_H(+) ANTIPORTER SUBUNIT F"/>
    <property type="match status" value="1"/>
</dbReference>
<dbReference type="Proteomes" id="UP000469185">
    <property type="component" value="Unassembled WGS sequence"/>
</dbReference>
<keyword evidence="10" id="KW-1185">Reference proteome</keyword>
<dbReference type="InterPro" id="IPR007208">
    <property type="entry name" value="MrpF/PhaF-like"/>
</dbReference>
<keyword evidence="5 8" id="KW-0812">Transmembrane</keyword>
<evidence type="ECO:0000313" key="9">
    <source>
        <dbReference type="EMBL" id="NED95047.1"/>
    </source>
</evidence>
<reference evidence="9 10" key="1">
    <citation type="submission" date="2020-02" db="EMBL/GenBank/DDBJ databases">
        <authorList>
            <person name="Li X.-J."/>
            <person name="Feng X.-M."/>
        </authorList>
    </citation>
    <scope>NUCLEOTIDE SEQUENCE [LARGE SCALE GENOMIC DNA]</scope>
    <source>
        <strain evidence="9 10">CGMCC 4.7225</strain>
    </source>
</reference>
<accession>A0A6N9YJB6</accession>
<protein>
    <submittedName>
        <fullName evidence="9">Cation:proton antiporter</fullName>
    </submittedName>
</protein>
<evidence type="ECO:0000256" key="5">
    <source>
        <dbReference type="ARBA" id="ARBA00022692"/>
    </source>
</evidence>
<proteinExistence type="inferred from homology"/>
<comment type="caution">
    <text evidence="9">The sequence shown here is derived from an EMBL/GenBank/DDBJ whole genome shotgun (WGS) entry which is preliminary data.</text>
</comment>
<evidence type="ECO:0000313" key="10">
    <source>
        <dbReference type="Proteomes" id="UP000469185"/>
    </source>
</evidence>
<dbReference type="RefSeq" id="WP_163817416.1">
    <property type="nucleotide sequence ID" value="NZ_JAAGOB010000003.1"/>
</dbReference>
<dbReference type="AlphaFoldDB" id="A0A6N9YJB6"/>
<keyword evidence="3" id="KW-0813">Transport</keyword>
<evidence type="ECO:0000256" key="1">
    <source>
        <dbReference type="ARBA" id="ARBA00004651"/>
    </source>
</evidence>
<keyword evidence="4" id="KW-1003">Cell membrane</keyword>